<dbReference type="InterPro" id="IPR036390">
    <property type="entry name" value="WH_DNA-bd_sf"/>
</dbReference>
<feature type="domain" description="HTH iclR-type" evidence="4">
    <location>
        <begin position="14"/>
        <end position="76"/>
    </location>
</feature>
<gene>
    <name evidence="6" type="ORF">ACFSYJ_37835</name>
</gene>
<evidence type="ECO:0000256" key="1">
    <source>
        <dbReference type="ARBA" id="ARBA00023015"/>
    </source>
</evidence>
<accession>A0ABW5GTZ9</accession>
<name>A0ABW5GTZ9_9PSEU</name>
<keyword evidence="3" id="KW-0804">Transcription</keyword>
<dbReference type="Gene3D" id="3.30.450.40">
    <property type="match status" value="1"/>
</dbReference>
<evidence type="ECO:0000313" key="6">
    <source>
        <dbReference type="EMBL" id="MFD2464428.1"/>
    </source>
</evidence>
<keyword evidence="2" id="KW-0238">DNA-binding</keyword>
<dbReference type="PROSITE" id="PS51077">
    <property type="entry name" value="HTH_ICLR"/>
    <property type="match status" value="1"/>
</dbReference>
<evidence type="ECO:0000313" key="7">
    <source>
        <dbReference type="Proteomes" id="UP001597419"/>
    </source>
</evidence>
<dbReference type="SUPFAM" id="SSF55781">
    <property type="entry name" value="GAF domain-like"/>
    <property type="match status" value="1"/>
</dbReference>
<keyword evidence="1" id="KW-0805">Transcription regulation</keyword>
<dbReference type="Proteomes" id="UP001597419">
    <property type="component" value="Unassembled WGS sequence"/>
</dbReference>
<evidence type="ECO:0000256" key="3">
    <source>
        <dbReference type="ARBA" id="ARBA00023163"/>
    </source>
</evidence>
<dbReference type="Gene3D" id="1.10.10.10">
    <property type="entry name" value="Winged helix-like DNA-binding domain superfamily/Winged helix DNA-binding domain"/>
    <property type="match status" value="1"/>
</dbReference>
<dbReference type="InterPro" id="IPR014757">
    <property type="entry name" value="Tscrpt_reg_IclR_C"/>
</dbReference>
<organism evidence="6 7">
    <name type="scientific">Amycolatopsis samaneae</name>
    <dbReference type="NCBI Taxonomy" id="664691"/>
    <lineage>
        <taxon>Bacteria</taxon>
        <taxon>Bacillati</taxon>
        <taxon>Actinomycetota</taxon>
        <taxon>Actinomycetes</taxon>
        <taxon>Pseudonocardiales</taxon>
        <taxon>Pseudonocardiaceae</taxon>
        <taxon>Amycolatopsis</taxon>
    </lineage>
</organism>
<dbReference type="EMBL" id="JBHUKU010000026">
    <property type="protein sequence ID" value="MFD2464428.1"/>
    <property type="molecule type" value="Genomic_DNA"/>
</dbReference>
<dbReference type="PANTHER" id="PTHR30136:SF24">
    <property type="entry name" value="HTH-TYPE TRANSCRIPTIONAL REPRESSOR ALLR"/>
    <property type="match status" value="1"/>
</dbReference>
<dbReference type="Pfam" id="PF01614">
    <property type="entry name" value="IclR_C"/>
    <property type="match status" value="1"/>
</dbReference>
<evidence type="ECO:0000256" key="2">
    <source>
        <dbReference type="ARBA" id="ARBA00023125"/>
    </source>
</evidence>
<feature type="domain" description="IclR-ED" evidence="5">
    <location>
        <begin position="77"/>
        <end position="261"/>
    </location>
</feature>
<proteinExistence type="predicted"/>
<keyword evidence="7" id="KW-1185">Reference proteome</keyword>
<dbReference type="RefSeq" id="WP_345385469.1">
    <property type="nucleotide sequence ID" value="NZ_BAABHG010000001.1"/>
</dbReference>
<reference evidence="7" key="1">
    <citation type="journal article" date="2019" name="Int. J. Syst. Evol. Microbiol.">
        <title>The Global Catalogue of Microorganisms (GCM) 10K type strain sequencing project: providing services to taxonomists for standard genome sequencing and annotation.</title>
        <authorList>
            <consortium name="The Broad Institute Genomics Platform"/>
            <consortium name="The Broad Institute Genome Sequencing Center for Infectious Disease"/>
            <person name="Wu L."/>
            <person name="Ma J."/>
        </authorList>
    </citation>
    <scope>NUCLEOTIDE SEQUENCE [LARGE SCALE GENOMIC DNA]</scope>
    <source>
        <strain evidence="7">CGMCC 4.7643</strain>
    </source>
</reference>
<evidence type="ECO:0000259" key="4">
    <source>
        <dbReference type="PROSITE" id="PS51077"/>
    </source>
</evidence>
<dbReference type="InterPro" id="IPR036388">
    <property type="entry name" value="WH-like_DNA-bd_sf"/>
</dbReference>
<dbReference type="SUPFAM" id="SSF46785">
    <property type="entry name" value="Winged helix' DNA-binding domain"/>
    <property type="match status" value="1"/>
</dbReference>
<comment type="caution">
    <text evidence="6">The sequence shown here is derived from an EMBL/GenBank/DDBJ whole genome shotgun (WGS) entry which is preliminary data.</text>
</comment>
<dbReference type="PANTHER" id="PTHR30136">
    <property type="entry name" value="HELIX-TURN-HELIX TRANSCRIPTIONAL REGULATOR, ICLR FAMILY"/>
    <property type="match status" value="1"/>
</dbReference>
<evidence type="ECO:0000259" key="5">
    <source>
        <dbReference type="PROSITE" id="PS51078"/>
    </source>
</evidence>
<dbReference type="PROSITE" id="PS51078">
    <property type="entry name" value="ICLR_ED"/>
    <property type="match status" value="1"/>
</dbReference>
<protein>
    <submittedName>
        <fullName evidence="6">IclR family transcriptional regulator</fullName>
    </submittedName>
</protein>
<sequence>MELIQEPDGPLSGDTPALRLFALLELIAASDHQVSLPALVAETGLPKPTLHRMLQQLESAGLLLREADGRTYTTGARLHRLAENLLLNDSRNGGRHVILQHLVEELGESCNITALSRGEVVYLDRVETPEPLRFYLRPGSRVPVHCSASGKLFLAQMPAPQRRKLIGHTPLKRYTAKTITEPDALEAELDRIRAQGYAVDDEEFLPGLVCVAVTVPREDGGQPVLGVAVQAPVMRLSLDDVTTTLPALRAAAEAMGRHEITATTDAASGEEQP</sequence>
<dbReference type="InterPro" id="IPR029016">
    <property type="entry name" value="GAF-like_dom_sf"/>
</dbReference>
<dbReference type="InterPro" id="IPR050707">
    <property type="entry name" value="HTH_MetabolicPath_Reg"/>
</dbReference>
<dbReference type="Pfam" id="PF09339">
    <property type="entry name" value="HTH_IclR"/>
    <property type="match status" value="1"/>
</dbReference>
<dbReference type="InterPro" id="IPR005471">
    <property type="entry name" value="Tscrpt_reg_IclR_N"/>
</dbReference>